<evidence type="ECO:0000256" key="3">
    <source>
        <dbReference type="ARBA" id="ARBA00022692"/>
    </source>
</evidence>
<comment type="subcellular location">
    <subcellularLocation>
        <location evidence="1">Membrane</location>
        <topology evidence="1">Multi-pass membrane protein</topology>
    </subcellularLocation>
</comment>
<proteinExistence type="inferred from homology"/>
<dbReference type="InterPro" id="IPR022493">
    <property type="entry name" value="CHP03716_TM_YkoY"/>
</dbReference>
<reference evidence="7 8" key="1">
    <citation type="journal article" date="2003" name="Nature">
        <title>The genome of a motile marine Synechococcus.</title>
        <authorList>
            <person name="Palenik B."/>
            <person name="Brahamsha B."/>
            <person name="Larimer F."/>
            <person name="Land M."/>
            <person name="Hauser L."/>
            <person name="Chain P."/>
            <person name="Lamerdin J."/>
            <person name="Regala W."/>
            <person name="Allen E.A."/>
            <person name="McCarren J."/>
            <person name="Paulsen I."/>
            <person name="Dufresne A."/>
            <person name="Partensky F."/>
            <person name="Webb E."/>
            <person name="Waterbury J."/>
        </authorList>
    </citation>
    <scope>NUCLEOTIDE SEQUENCE [LARGE SCALE GENOMIC DNA]</scope>
    <source>
        <strain evidence="7 8">WH8102</strain>
    </source>
</reference>
<evidence type="ECO:0000313" key="7">
    <source>
        <dbReference type="EMBL" id="CAE07706.1"/>
    </source>
</evidence>
<comment type="similarity">
    <text evidence="2">Belongs to the TerC family.</text>
</comment>
<dbReference type="STRING" id="84588.SYNW1191"/>
<feature type="transmembrane region" description="Helical" evidence="6">
    <location>
        <begin position="131"/>
        <end position="151"/>
    </location>
</feature>
<organism evidence="7 8">
    <name type="scientific">Parasynechococcus marenigrum (strain WH8102)</name>
    <dbReference type="NCBI Taxonomy" id="84588"/>
    <lineage>
        <taxon>Bacteria</taxon>
        <taxon>Bacillati</taxon>
        <taxon>Cyanobacteriota</taxon>
        <taxon>Cyanophyceae</taxon>
        <taxon>Synechococcales</taxon>
        <taxon>Prochlorococcaceae</taxon>
        <taxon>Parasynechococcus</taxon>
        <taxon>Parasynechococcus marenigrum</taxon>
    </lineage>
</organism>
<feature type="transmembrane region" description="Helical" evidence="6">
    <location>
        <begin position="85"/>
        <end position="101"/>
    </location>
</feature>
<dbReference type="Pfam" id="PF03741">
    <property type="entry name" value="TerC"/>
    <property type="match status" value="1"/>
</dbReference>
<dbReference type="eggNOG" id="COG0861">
    <property type="taxonomic scope" value="Bacteria"/>
</dbReference>
<feature type="transmembrane region" description="Helical" evidence="6">
    <location>
        <begin position="59"/>
        <end position="79"/>
    </location>
</feature>
<accession>Q7U6Z5</accession>
<evidence type="ECO:0000256" key="6">
    <source>
        <dbReference type="SAM" id="Phobius"/>
    </source>
</evidence>
<keyword evidence="3 6" id="KW-0812">Transmembrane</keyword>
<keyword evidence="5 6" id="KW-0472">Membrane</keyword>
<keyword evidence="8" id="KW-1185">Reference proteome</keyword>
<evidence type="ECO:0000313" key="8">
    <source>
        <dbReference type="Proteomes" id="UP000001422"/>
    </source>
</evidence>
<protein>
    <submittedName>
        <fullName evidence="7">TerC family protein</fullName>
    </submittedName>
</protein>
<dbReference type="NCBIfam" id="TIGR03716">
    <property type="entry name" value="R_switched_YkoY"/>
    <property type="match status" value="1"/>
</dbReference>
<dbReference type="Proteomes" id="UP000001422">
    <property type="component" value="Chromosome"/>
</dbReference>
<feature type="transmembrane region" description="Helical" evidence="6">
    <location>
        <begin position="22"/>
        <end position="47"/>
    </location>
</feature>
<evidence type="ECO:0000256" key="2">
    <source>
        <dbReference type="ARBA" id="ARBA00007511"/>
    </source>
</evidence>
<dbReference type="EMBL" id="BX569692">
    <property type="protein sequence ID" value="CAE07706.1"/>
    <property type="molecule type" value="Genomic_DNA"/>
</dbReference>
<evidence type="ECO:0000256" key="5">
    <source>
        <dbReference type="ARBA" id="ARBA00023136"/>
    </source>
</evidence>
<dbReference type="InterPro" id="IPR005496">
    <property type="entry name" value="Integral_membrane_TerC"/>
</dbReference>
<feature type="transmembrane region" description="Helical" evidence="6">
    <location>
        <begin position="157"/>
        <end position="178"/>
    </location>
</feature>
<dbReference type="GO" id="GO:0016020">
    <property type="term" value="C:membrane"/>
    <property type="evidence" value="ECO:0007669"/>
    <property type="project" value="UniProtKB-SubCell"/>
</dbReference>
<dbReference type="PANTHER" id="PTHR30238">
    <property type="entry name" value="MEMBRANE BOUND PREDICTED REDOX MODULATOR"/>
    <property type="match status" value="1"/>
</dbReference>
<keyword evidence="4 6" id="KW-1133">Transmembrane helix</keyword>
<dbReference type="PANTHER" id="PTHR30238:SF4">
    <property type="entry name" value="SLL1022 PROTEIN"/>
    <property type="match status" value="1"/>
</dbReference>
<feature type="transmembrane region" description="Helical" evidence="6">
    <location>
        <begin position="214"/>
        <end position="232"/>
    </location>
</feature>
<gene>
    <name evidence="7" type="ordered locus">SYNW1191</name>
</gene>
<evidence type="ECO:0000256" key="4">
    <source>
        <dbReference type="ARBA" id="ARBA00022989"/>
    </source>
</evidence>
<evidence type="ECO:0000256" key="1">
    <source>
        <dbReference type="ARBA" id="ARBA00004141"/>
    </source>
</evidence>
<dbReference type="AlphaFoldDB" id="Q7U6Z5"/>
<sequence length="242" mass="26338">MDITALPSLTDVFEGADQWGEVLALLPVLVMLELILSADNAIALAAIARSSRSPEQERLALNIGIGLAMLLRVGLIALAQWVLQSAWVQLLAAAYLFWLFINHLRQFSQDNADDAAATVVSTQARSLMQTVLLLGFTDLAFSIDSVAAAVAVSDQLLLISTGAVIGIIALRFTSGLFIRWLDEYARLETAGFLSVAFVALRLLVHVLIPQFNQPDWLTMLVVFLLFAWGFSVRSPMEADHAG</sequence>
<dbReference type="KEGG" id="syw:SYNW1191"/>
<feature type="transmembrane region" description="Helical" evidence="6">
    <location>
        <begin position="190"/>
        <end position="208"/>
    </location>
</feature>
<dbReference type="RefSeq" id="WP_011128056.1">
    <property type="nucleotide sequence ID" value="NC_005070.1"/>
</dbReference>
<name>Q7U6Z5_PARMW</name>
<dbReference type="HOGENOM" id="CLU_070543_1_0_3"/>